<dbReference type="PANTHER" id="PTHR12993">
    <property type="entry name" value="N-ACETYLGLUCOSAMINYL-PHOSPHATIDYLINOSITOL DE-N-ACETYLASE-RELATED"/>
    <property type="match status" value="1"/>
</dbReference>
<dbReference type="OrthoDB" id="158614at2"/>
<evidence type="ECO:0000256" key="3">
    <source>
        <dbReference type="ARBA" id="ARBA00022833"/>
    </source>
</evidence>
<dbReference type="PANTHER" id="PTHR12993:SF26">
    <property type="entry name" value="1D-MYO-INOSITOL 2-ACETAMIDO-2-DEOXY-ALPHA-D-GLUCOPYRANOSIDE DEACETYLASE"/>
    <property type="match status" value="1"/>
</dbReference>
<dbReference type="InterPro" id="IPR024078">
    <property type="entry name" value="LmbE-like_dom_sf"/>
</dbReference>
<protein>
    <recommendedName>
        <fullName evidence="4">1D-myo-inositol 2-acetamido-2-deoxy-alpha-D-glucopyranoside deacetylase</fullName>
        <shortName evidence="4">GlcNAc-Ins deacetylase</shortName>
        <ecNumber evidence="4">3.5.1.103</ecNumber>
    </recommendedName>
    <alternativeName>
        <fullName evidence="4">N-acetyl-1-D-myo-inositol-2-amino-2-deoxy-alpha-D-glucopyranoside deacetylase</fullName>
    </alternativeName>
</protein>
<dbReference type="EMBL" id="SMKP01000233">
    <property type="protein sequence ID" value="TDD10311.1"/>
    <property type="molecule type" value="Genomic_DNA"/>
</dbReference>
<dbReference type="NCBIfam" id="TIGR03445">
    <property type="entry name" value="mycothiol_MshB"/>
    <property type="match status" value="1"/>
</dbReference>
<keyword evidence="1 4" id="KW-0479">Metal-binding</keyword>
<evidence type="ECO:0000256" key="4">
    <source>
        <dbReference type="HAMAP-Rule" id="MF_01696"/>
    </source>
</evidence>
<comment type="function">
    <text evidence="4">Catalyzes the deacetylation of 1D-myo-inositol 2-acetamido-2-deoxy-alpha-D-glucopyranoside (GlcNAc-Ins) in the mycothiol biosynthesis pathway.</text>
</comment>
<name>A0A4R4VXX7_9ACTN</name>
<comment type="similarity">
    <text evidence="4">Belongs to the MshB deacetylase family.</text>
</comment>
<dbReference type="HAMAP" id="MF_01696">
    <property type="entry name" value="MshB"/>
    <property type="match status" value="1"/>
</dbReference>
<proteinExistence type="inferred from homology"/>
<dbReference type="Pfam" id="PF02585">
    <property type="entry name" value="PIG-L"/>
    <property type="match status" value="1"/>
</dbReference>
<gene>
    <name evidence="4 5" type="primary">mshB</name>
    <name evidence="5" type="ORF">E1294_46325</name>
</gene>
<evidence type="ECO:0000256" key="2">
    <source>
        <dbReference type="ARBA" id="ARBA00022801"/>
    </source>
</evidence>
<keyword evidence="6" id="KW-1185">Reference proteome</keyword>
<dbReference type="EC" id="3.5.1.103" evidence="4"/>
<feature type="binding site" evidence="4">
    <location>
        <position position="12"/>
    </location>
    <ligand>
        <name>Zn(2+)</name>
        <dbReference type="ChEBI" id="CHEBI:29105"/>
    </ligand>
</feature>
<accession>A0A4R4VXX7</accession>
<dbReference type="SUPFAM" id="SSF102588">
    <property type="entry name" value="LmbE-like"/>
    <property type="match status" value="1"/>
</dbReference>
<reference evidence="5 6" key="1">
    <citation type="submission" date="2019-03" db="EMBL/GenBank/DDBJ databases">
        <title>Draft genome sequences of novel Actinobacteria.</title>
        <authorList>
            <person name="Sahin N."/>
            <person name="Ay H."/>
            <person name="Saygin H."/>
        </authorList>
    </citation>
    <scope>NUCLEOTIDE SEQUENCE [LARGE SCALE GENOMIC DNA]</scope>
    <source>
        <strain evidence="5 6">KC712</strain>
    </source>
</reference>
<dbReference type="Gene3D" id="3.40.50.10320">
    <property type="entry name" value="LmbE-like"/>
    <property type="match status" value="1"/>
</dbReference>
<keyword evidence="3 4" id="KW-0862">Zinc</keyword>
<feature type="binding site" evidence="4">
    <location>
        <position position="147"/>
    </location>
    <ligand>
        <name>Zn(2+)</name>
        <dbReference type="ChEBI" id="CHEBI:29105"/>
    </ligand>
</feature>
<dbReference type="GO" id="GO:0035595">
    <property type="term" value="F:N-acetylglucosaminylinositol deacetylase activity"/>
    <property type="evidence" value="ECO:0007669"/>
    <property type="project" value="UniProtKB-EC"/>
</dbReference>
<comment type="caution">
    <text evidence="5">The sequence shown here is derived from an EMBL/GenBank/DDBJ whole genome shotgun (WGS) entry which is preliminary data.</text>
</comment>
<keyword evidence="2 4" id="KW-0378">Hydrolase</keyword>
<dbReference type="AlphaFoldDB" id="A0A4R4VXX7"/>
<evidence type="ECO:0000313" key="6">
    <source>
        <dbReference type="Proteomes" id="UP000294543"/>
    </source>
</evidence>
<dbReference type="Proteomes" id="UP000294543">
    <property type="component" value="Unassembled WGS sequence"/>
</dbReference>
<dbReference type="InterPro" id="IPR003737">
    <property type="entry name" value="GlcNAc_PI_deacetylase-related"/>
</dbReference>
<evidence type="ECO:0000313" key="5">
    <source>
        <dbReference type="EMBL" id="TDD10311.1"/>
    </source>
</evidence>
<dbReference type="RefSeq" id="WP_132518227.1">
    <property type="nucleotide sequence ID" value="NZ_SMKP01000233.1"/>
</dbReference>
<organism evidence="5 6">
    <name type="scientific">Nonomuraea diastatica</name>
    <dbReference type="NCBI Taxonomy" id="1848329"/>
    <lineage>
        <taxon>Bacteria</taxon>
        <taxon>Bacillati</taxon>
        <taxon>Actinomycetota</taxon>
        <taxon>Actinomycetes</taxon>
        <taxon>Streptosporangiales</taxon>
        <taxon>Streptosporangiaceae</taxon>
        <taxon>Nonomuraea</taxon>
    </lineage>
</organism>
<dbReference type="GO" id="GO:0008270">
    <property type="term" value="F:zinc ion binding"/>
    <property type="evidence" value="ECO:0007669"/>
    <property type="project" value="UniProtKB-UniRule"/>
</dbReference>
<feature type="binding site" evidence="4">
    <location>
        <position position="15"/>
    </location>
    <ligand>
        <name>Zn(2+)</name>
        <dbReference type="ChEBI" id="CHEBI:29105"/>
    </ligand>
</feature>
<comment type="catalytic activity">
    <reaction evidence="4">
        <text>1D-myo-inositol 2-acetamido-2-deoxy-alpha-D-glucopyranoside + H2O = 1D-myo-inositol 2-amino-2-deoxy-alpha-D-glucopyranoside + acetate</text>
        <dbReference type="Rhea" id="RHEA:26180"/>
        <dbReference type="ChEBI" id="CHEBI:15377"/>
        <dbReference type="ChEBI" id="CHEBI:30089"/>
        <dbReference type="ChEBI" id="CHEBI:52442"/>
        <dbReference type="ChEBI" id="CHEBI:58886"/>
        <dbReference type="EC" id="3.5.1.103"/>
    </reaction>
</comment>
<comment type="cofactor">
    <cofactor evidence="4">
        <name>Zn(2+)</name>
        <dbReference type="ChEBI" id="CHEBI:29105"/>
    </cofactor>
    <text evidence="4">Binds 1 zinc ion per subunit.</text>
</comment>
<dbReference type="InterPro" id="IPR017810">
    <property type="entry name" value="Mycothiol_biosynthesis_MshB"/>
</dbReference>
<sequence>MTDRRLLLVHAHPDDESIGTGATMAKYVAEGAHVTLVTCTLGEEGEIIPGDLAHLAADRDDALGPYRIGELAAACEALGVEDHRFLGEPGRWRDSGMMGVASNDHPKAFWQADLDEAAGELVKVIREVRPQVLVTYDENGFYGHPDHIQAHRVSRRAFELAADPGFGSGEPWRIAKFYHTAVARSALRRTSEALRAAGVGVGFLVEDVEDMAYGCADQDITTEIDARPWIGNKIEAMRAHDTQIIVAEPWFALSNNIGQEVAGVEHYILAVGSPGPPVPGPPVEAGGLGEPYNRENDLFAGIH</sequence>
<dbReference type="GO" id="GO:0010125">
    <property type="term" value="P:mycothiol biosynthetic process"/>
    <property type="evidence" value="ECO:0007669"/>
    <property type="project" value="UniProtKB-UniRule"/>
</dbReference>
<evidence type="ECO:0000256" key="1">
    <source>
        <dbReference type="ARBA" id="ARBA00022723"/>
    </source>
</evidence>